<dbReference type="InterPro" id="IPR020568">
    <property type="entry name" value="Ribosomal_Su5_D2-typ_SF"/>
</dbReference>
<dbReference type="PANTHER" id="PTHR43527:SF2">
    <property type="entry name" value="4-DIPHOSPHOCYTIDYL-2-C-METHYL-D-ERYTHRITOL KINASE, CHLOROPLASTIC"/>
    <property type="match status" value="1"/>
</dbReference>
<evidence type="ECO:0000256" key="1">
    <source>
        <dbReference type="ARBA" id="ARBA00009684"/>
    </source>
</evidence>
<keyword evidence="9" id="KW-0414">Isoprene biosynthesis</keyword>
<dbReference type="InterPro" id="IPR013750">
    <property type="entry name" value="GHMP_kinase_C_dom"/>
</dbReference>
<dbReference type="GO" id="GO:0016114">
    <property type="term" value="P:terpenoid biosynthetic process"/>
    <property type="evidence" value="ECO:0007669"/>
    <property type="project" value="UniProtKB-UniRule"/>
</dbReference>
<dbReference type="FunFam" id="3.30.70.890:FF:000006">
    <property type="entry name" value="4-diphosphocytidyl-2-C-methyl-D-erythritol kinase"/>
    <property type="match status" value="1"/>
</dbReference>
<dbReference type="Proteomes" id="UP001058072">
    <property type="component" value="Chromosome"/>
</dbReference>
<gene>
    <name evidence="9" type="primary">ispE</name>
    <name evidence="12" type="ORF">J0J69_08515</name>
    <name evidence="13" type="ORF">J0J70_05475</name>
</gene>
<keyword evidence="7 9" id="KW-0067">ATP-binding</keyword>
<name>A0A9Q9CIY6_9FIRM</name>
<comment type="catalytic activity">
    <reaction evidence="9">
        <text>4-CDP-2-C-methyl-D-erythritol + ATP = 4-CDP-2-C-methyl-D-erythritol 2-phosphate + ADP + H(+)</text>
        <dbReference type="Rhea" id="RHEA:18437"/>
        <dbReference type="ChEBI" id="CHEBI:15378"/>
        <dbReference type="ChEBI" id="CHEBI:30616"/>
        <dbReference type="ChEBI" id="CHEBI:57823"/>
        <dbReference type="ChEBI" id="CHEBI:57919"/>
        <dbReference type="ChEBI" id="CHEBI:456216"/>
        <dbReference type="EC" id="2.7.1.148"/>
    </reaction>
</comment>
<evidence type="ECO:0000256" key="4">
    <source>
        <dbReference type="ARBA" id="ARBA00022679"/>
    </source>
</evidence>
<feature type="domain" description="GHMP kinase N-terminal" evidence="10">
    <location>
        <begin position="65"/>
        <end position="143"/>
    </location>
</feature>
<dbReference type="NCBIfam" id="TIGR00154">
    <property type="entry name" value="ispE"/>
    <property type="match status" value="1"/>
</dbReference>
<dbReference type="RefSeq" id="WP_212724650.1">
    <property type="nucleotide sequence ID" value="NZ_CP071249.1"/>
</dbReference>
<dbReference type="EMBL" id="CP071250">
    <property type="protein sequence ID" value="UUF09408.1"/>
    <property type="molecule type" value="Genomic_DNA"/>
</dbReference>
<accession>A0A9Q9CIY6</accession>
<dbReference type="AlphaFoldDB" id="A0A9Q9CIY6"/>
<dbReference type="GO" id="GO:0005524">
    <property type="term" value="F:ATP binding"/>
    <property type="evidence" value="ECO:0007669"/>
    <property type="project" value="UniProtKB-UniRule"/>
</dbReference>
<evidence type="ECO:0000313" key="13">
    <source>
        <dbReference type="EMBL" id="UUF09408.1"/>
    </source>
</evidence>
<protein>
    <recommendedName>
        <fullName evidence="3 9">4-diphosphocytidyl-2-C-methyl-D-erythritol kinase</fullName>
        <shortName evidence="9">CMK</shortName>
        <ecNumber evidence="2 9">2.7.1.148</ecNumber>
    </recommendedName>
    <alternativeName>
        <fullName evidence="8 9">4-(cytidine-5'-diphospho)-2-C-methyl-D-erythritol kinase</fullName>
    </alternativeName>
</protein>
<dbReference type="SUPFAM" id="SSF55060">
    <property type="entry name" value="GHMP Kinase, C-terminal domain"/>
    <property type="match status" value="1"/>
</dbReference>
<evidence type="ECO:0000313" key="12">
    <source>
        <dbReference type="EMBL" id="UUF05139.1"/>
    </source>
</evidence>
<dbReference type="InterPro" id="IPR006204">
    <property type="entry name" value="GHMP_kinase_N_dom"/>
</dbReference>
<dbReference type="InterPro" id="IPR014721">
    <property type="entry name" value="Ribsml_uS5_D2-typ_fold_subgr"/>
</dbReference>
<dbReference type="Pfam" id="PF00288">
    <property type="entry name" value="GHMP_kinases_N"/>
    <property type="match status" value="1"/>
</dbReference>
<dbReference type="SUPFAM" id="SSF54211">
    <property type="entry name" value="Ribosomal protein S5 domain 2-like"/>
    <property type="match status" value="1"/>
</dbReference>
<dbReference type="EC" id="2.7.1.148" evidence="2 9"/>
<evidence type="ECO:0000256" key="8">
    <source>
        <dbReference type="ARBA" id="ARBA00032554"/>
    </source>
</evidence>
<sequence>MITIKAPAKINLALDTLYKRKDNYHEVEMIMTTVDLADYITVTPLEKNEIVIKSNEFTMPLNEKNLAYQAAQLFKQHFNIDKGVEIYIKKRIPVAAGLAGGSSNAAATLKALKELWKVDCTIDELAELGAQLGSDVPFCVYGGTAIATGRGEIIQPIPSPPKCWVILIKPRIGVSTKEIYEALDANQVEHLDIEGMLKCIDNKDYQGICDRLGNSLEEVTLERYPVVAEIKNKLVQFGADAVLMSGSGPTVFALVRKEYKLRRIINSINGCFREHEVHAVRLIG</sequence>
<dbReference type="InterPro" id="IPR004424">
    <property type="entry name" value="IspE"/>
</dbReference>
<dbReference type="PIRSF" id="PIRSF010376">
    <property type="entry name" value="IspE"/>
    <property type="match status" value="1"/>
</dbReference>
<dbReference type="EMBL" id="CP071249">
    <property type="protein sequence ID" value="UUF05139.1"/>
    <property type="molecule type" value="Genomic_DNA"/>
</dbReference>
<dbReference type="FunFam" id="3.30.230.10:FF:000029">
    <property type="entry name" value="4-diphosphocytidyl-2-C-methyl-D-erythritol kinase"/>
    <property type="match status" value="1"/>
</dbReference>
<keyword evidence="4 9" id="KW-0808">Transferase</keyword>
<evidence type="ECO:0000259" key="10">
    <source>
        <dbReference type="Pfam" id="PF00288"/>
    </source>
</evidence>
<evidence type="ECO:0000256" key="7">
    <source>
        <dbReference type="ARBA" id="ARBA00022840"/>
    </source>
</evidence>
<evidence type="ECO:0000256" key="5">
    <source>
        <dbReference type="ARBA" id="ARBA00022741"/>
    </source>
</evidence>
<dbReference type="Gene3D" id="3.30.70.890">
    <property type="entry name" value="GHMP kinase, C-terminal domain"/>
    <property type="match status" value="1"/>
</dbReference>
<dbReference type="Pfam" id="PF08544">
    <property type="entry name" value="GHMP_kinases_C"/>
    <property type="match status" value="1"/>
</dbReference>
<dbReference type="HAMAP" id="MF_00061">
    <property type="entry name" value="IspE"/>
    <property type="match status" value="1"/>
</dbReference>
<evidence type="ECO:0000256" key="6">
    <source>
        <dbReference type="ARBA" id="ARBA00022777"/>
    </source>
</evidence>
<evidence type="ECO:0000259" key="11">
    <source>
        <dbReference type="Pfam" id="PF08544"/>
    </source>
</evidence>
<comment type="function">
    <text evidence="9">Catalyzes the phosphorylation of the position 2 hydroxy group of 4-diphosphocytidyl-2C-methyl-D-erythritol.</text>
</comment>
<evidence type="ECO:0000256" key="3">
    <source>
        <dbReference type="ARBA" id="ARBA00017473"/>
    </source>
</evidence>
<organism evidence="13 15">
    <name type="scientific">Turicibacter bilis</name>
    <dbReference type="NCBI Taxonomy" id="2735723"/>
    <lineage>
        <taxon>Bacteria</taxon>
        <taxon>Bacillati</taxon>
        <taxon>Bacillota</taxon>
        <taxon>Erysipelotrichia</taxon>
        <taxon>Erysipelotrichales</taxon>
        <taxon>Turicibacteraceae</taxon>
        <taxon>Turicibacter</taxon>
    </lineage>
</organism>
<feature type="binding site" evidence="9">
    <location>
        <begin position="93"/>
        <end position="103"/>
    </location>
    <ligand>
        <name>ATP</name>
        <dbReference type="ChEBI" id="CHEBI:30616"/>
    </ligand>
</feature>
<feature type="domain" description="GHMP kinase C-terminal" evidence="11">
    <location>
        <begin position="196"/>
        <end position="269"/>
    </location>
</feature>
<dbReference type="Gene3D" id="3.30.230.10">
    <property type="match status" value="1"/>
</dbReference>
<proteinExistence type="inferred from homology"/>
<dbReference type="GO" id="GO:0019288">
    <property type="term" value="P:isopentenyl diphosphate biosynthetic process, methylerythritol 4-phosphate pathway"/>
    <property type="evidence" value="ECO:0007669"/>
    <property type="project" value="UniProtKB-UniRule"/>
</dbReference>
<keyword evidence="6 9" id="KW-0418">Kinase</keyword>
<keyword evidence="14" id="KW-1185">Reference proteome</keyword>
<dbReference type="PANTHER" id="PTHR43527">
    <property type="entry name" value="4-DIPHOSPHOCYTIDYL-2-C-METHYL-D-ERYTHRITOL KINASE, CHLOROPLASTIC"/>
    <property type="match status" value="1"/>
</dbReference>
<comment type="pathway">
    <text evidence="9">Isoprenoid biosynthesis; isopentenyl diphosphate biosynthesis via DXP pathway; isopentenyl diphosphate from 1-deoxy-D-xylulose 5-phosphate: step 3/6.</text>
</comment>
<dbReference type="GO" id="GO:0050515">
    <property type="term" value="F:4-(cytidine 5'-diphospho)-2-C-methyl-D-erythritol kinase activity"/>
    <property type="evidence" value="ECO:0007669"/>
    <property type="project" value="UniProtKB-UniRule"/>
</dbReference>
<keyword evidence="5 9" id="KW-0547">Nucleotide-binding</keyword>
<feature type="active site" evidence="9">
    <location>
        <position position="135"/>
    </location>
</feature>
<evidence type="ECO:0000313" key="14">
    <source>
        <dbReference type="Proteomes" id="UP001058016"/>
    </source>
</evidence>
<feature type="active site" evidence="9">
    <location>
        <position position="9"/>
    </location>
</feature>
<dbReference type="Proteomes" id="UP001058016">
    <property type="component" value="Chromosome"/>
</dbReference>
<evidence type="ECO:0000313" key="15">
    <source>
        <dbReference type="Proteomes" id="UP001058072"/>
    </source>
</evidence>
<evidence type="ECO:0000256" key="2">
    <source>
        <dbReference type="ARBA" id="ARBA00012052"/>
    </source>
</evidence>
<evidence type="ECO:0000256" key="9">
    <source>
        <dbReference type="HAMAP-Rule" id="MF_00061"/>
    </source>
</evidence>
<reference evidence="13 14" key="1">
    <citation type="submission" date="2021-03" db="EMBL/GenBank/DDBJ databases">
        <title>Comparative Genomics and Metabolomics in the genus Turicibacter.</title>
        <authorList>
            <person name="Maki J."/>
            <person name="Looft T."/>
        </authorList>
    </citation>
    <scope>NUCLEOTIDE SEQUENCE</scope>
    <source>
        <strain evidence="13">ISU324</strain>
        <strain evidence="12 14">MMM721</strain>
    </source>
</reference>
<comment type="similarity">
    <text evidence="1 9">Belongs to the GHMP kinase family. IspE subfamily.</text>
</comment>
<dbReference type="InterPro" id="IPR036554">
    <property type="entry name" value="GHMP_kinase_C_sf"/>
</dbReference>